<dbReference type="EMBL" id="JAHBBD010000004">
    <property type="protein sequence ID" value="MBW3082286.1"/>
    <property type="molecule type" value="Genomic_DNA"/>
</dbReference>
<organism evidence="1 2">
    <name type="scientific">Bifidobacterium phasiani</name>
    <dbReference type="NCBI Taxonomy" id="2834431"/>
    <lineage>
        <taxon>Bacteria</taxon>
        <taxon>Bacillati</taxon>
        <taxon>Actinomycetota</taxon>
        <taxon>Actinomycetes</taxon>
        <taxon>Bifidobacteriales</taxon>
        <taxon>Bifidobacteriaceae</taxon>
        <taxon>Bifidobacterium</taxon>
    </lineage>
</organism>
<evidence type="ECO:0000313" key="2">
    <source>
        <dbReference type="Proteomes" id="UP000812844"/>
    </source>
</evidence>
<accession>A0ABS6W707</accession>
<gene>
    <name evidence="1" type="ORF">KIH73_02650</name>
</gene>
<evidence type="ECO:0000313" key="1">
    <source>
        <dbReference type="EMBL" id="MBW3082286.1"/>
    </source>
</evidence>
<dbReference type="RefSeq" id="WP_219080265.1">
    <property type="nucleotide sequence ID" value="NZ_JAHBBD010000004.1"/>
</dbReference>
<evidence type="ECO:0008006" key="3">
    <source>
        <dbReference type="Google" id="ProtNLM"/>
    </source>
</evidence>
<name>A0ABS6W707_9BIFI</name>
<reference evidence="1 2" key="1">
    <citation type="submission" date="2021-05" db="EMBL/GenBank/DDBJ databases">
        <title>Phylogenetic classification of ten novel species belonging to the genus Bifidobacterium comprising B. colchicus sp. nov., B. abeli sp. nov., B. bicoloris sp. nov., B. guerezis sp. nov., B. rosaliae sp. nov., B. santillanensis sp. nov., B. argentati sp. nov., B. amazzoni sp. nov., B. pluviali sp. nov., and B. pinnaculum sp. nov.</title>
        <authorList>
            <person name="Lugli G.A."/>
            <person name="Ruiz Garcia L."/>
            <person name="Margolles A."/>
            <person name="Ventura M."/>
        </authorList>
    </citation>
    <scope>NUCLEOTIDE SEQUENCE [LARGE SCALE GENOMIC DNA]</scope>
    <source>
        <strain evidence="1 2">6T3</strain>
    </source>
</reference>
<proteinExistence type="predicted"/>
<comment type="caution">
    <text evidence="1">The sequence shown here is derived from an EMBL/GenBank/DDBJ whole genome shotgun (WGS) entry which is preliminary data.</text>
</comment>
<protein>
    <recommendedName>
        <fullName evidence="3">Polyketide cyclase / dehydrase and lipid transport</fullName>
    </recommendedName>
</protein>
<keyword evidence="2" id="KW-1185">Reference proteome</keyword>
<dbReference type="Proteomes" id="UP000812844">
    <property type="component" value="Unassembled WGS sequence"/>
</dbReference>
<sequence length="167" mass="18139">MTDNTFTYDELIDLPIDAVWSAMKRTSELDVLGGQQVIERDSDADWTCRTDERNTSRCHADYDEPSRTVTVTIASTAKRVKDTTTIEARAEGDGTRVAVTAVIRGGAVVSAMLKLIGRAGVQSVNRRIVANIATLARGGATHTMTEEEISAAAGDRLDALRERSGRR</sequence>